<dbReference type="SMART" id="SM00247">
    <property type="entry name" value="XTALbg"/>
    <property type="match status" value="1"/>
</dbReference>
<dbReference type="Pfam" id="PF14200">
    <property type="entry name" value="RicinB_lectin_2"/>
    <property type="match status" value="2"/>
</dbReference>
<dbReference type="Gene3D" id="2.60.20.10">
    <property type="entry name" value="Crystallins"/>
    <property type="match status" value="2"/>
</dbReference>
<dbReference type="CDD" id="cd00257">
    <property type="entry name" value="beta-trefoil_FSCN-like"/>
    <property type="match status" value="1"/>
</dbReference>
<dbReference type="KEGG" id="stae:HNV11_06655"/>
<dbReference type="EMBL" id="CP053435">
    <property type="protein sequence ID" value="QJW89092.1"/>
    <property type="molecule type" value="Genomic_DNA"/>
</dbReference>
<sequence>MKYLVLPTIAGSVNAPGLNPNKQYVIASADSTKVLTATVGGIKNKVIQQEWNESSLQLWKFKAGADGYLEIVNVETNNPMSIDFGSTAENSLVIFWPDHSGLDQNFKVQLLKNDRYRLLNQNSNKVVSVKAGSDDIVQQTSTGASTQQWSIMTASDYKKDKGFSSYATLYEDINYGSNEQKVGIGSYDTATLIFGHDKISSVRVPEDLRVTLFKDANFRGDKQVLTQDTPDLVQLNFNDVASSILIEPVATVYRDPNYTGISQKIGVGRYNIPDLVVGNDHISSIKVPQGLIVTLYKDAHYKGEFKVFTEDHPDLRVILNDMASSIVVKAIGVFMPPEAIKFGEKVILTNSFRNKCLLDTAGGGLAISGTISDGIIESEQFTLVRSGSTKNKDYVSFGDVVSLTDKNGHYVEVSANNSFKADNSQLTEAAKFVLIKSGDCMHNNFVSPGDTISLKTYNDGYLAGDPKTDNVVLLNNGAIGATAKFAIRTKEFDRSTSPKTQHHVPNSVESGICGAEACGADACGADACGADACGAAACGAAAGGLATCGVAASGLAICGADFAAIAVCGAAASAIGACGADAAAMTISGVAAGGVGVCGADACGAAACGAAACGAAACGAAACGADACGAAAAIVGAELANACSVDVAVAEANVVDVCASEASIIDVGLVDVCLANACAINLCAIDACVADACAIDIIPIIPFF</sequence>
<evidence type="ECO:0000313" key="5">
    <source>
        <dbReference type="Proteomes" id="UP000502756"/>
    </source>
</evidence>
<dbReference type="Gene3D" id="2.80.10.50">
    <property type="match status" value="2"/>
</dbReference>
<evidence type="ECO:0000313" key="4">
    <source>
        <dbReference type="EMBL" id="QJW89092.1"/>
    </source>
</evidence>
<dbReference type="InterPro" id="IPR008999">
    <property type="entry name" value="Actin-crosslinking"/>
</dbReference>
<keyword evidence="5" id="KW-1185">Reference proteome</keyword>
<dbReference type="InterPro" id="IPR035992">
    <property type="entry name" value="Ricin_B-like_lectins"/>
</dbReference>
<evidence type="ECO:0000256" key="2">
    <source>
        <dbReference type="ARBA" id="ARBA00022737"/>
    </source>
</evidence>
<dbReference type="PROSITE" id="PS50915">
    <property type="entry name" value="CRYSTALLIN_BETA_GAMMA"/>
    <property type="match status" value="1"/>
</dbReference>
<feature type="domain" description="Beta/gamma crystallin 'Greek key'" evidence="3">
    <location>
        <begin position="248"/>
        <end position="289"/>
    </location>
</feature>
<dbReference type="RefSeq" id="WP_171738930.1">
    <property type="nucleotide sequence ID" value="NZ_CP053435.1"/>
</dbReference>
<dbReference type="CDD" id="cd00161">
    <property type="entry name" value="beta-trefoil_Ricin-like"/>
    <property type="match status" value="1"/>
</dbReference>
<comment type="similarity">
    <text evidence="1">Belongs to the beta/gamma-crystallin family.</text>
</comment>
<dbReference type="Proteomes" id="UP000502756">
    <property type="component" value="Chromosome"/>
</dbReference>
<dbReference type="SUPFAM" id="SSF50405">
    <property type="entry name" value="Actin-crosslinking proteins"/>
    <property type="match status" value="1"/>
</dbReference>
<dbReference type="InterPro" id="IPR011024">
    <property type="entry name" value="G_crystallin-like"/>
</dbReference>
<dbReference type="AlphaFoldDB" id="A0A6M5Y8K9"/>
<evidence type="ECO:0000259" key="3">
    <source>
        <dbReference type="PROSITE" id="PS50915"/>
    </source>
</evidence>
<evidence type="ECO:0000256" key="1">
    <source>
        <dbReference type="ARBA" id="ARBA00009646"/>
    </source>
</evidence>
<reference evidence="4 5" key="1">
    <citation type="submission" date="2020-05" db="EMBL/GenBank/DDBJ databases">
        <title>Genome sequencing of Spirosoma sp. TS118.</title>
        <authorList>
            <person name="Lee J.-H."/>
            <person name="Jeong S."/>
            <person name="Zhao L."/>
            <person name="Jung J.-H."/>
            <person name="Kim M.-K."/>
            <person name="Lim S."/>
        </authorList>
    </citation>
    <scope>NUCLEOTIDE SEQUENCE [LARGE SCALE GENOMIC DNA]</scope>
    <source>
        <strain evidence="4 5">TS118</strain>
    </source>
</reference>
<proteinExistence type="inferred from homology"/>
<protein>
    <recommendedName>
        <fullName evidence="3">Beta/gamma crystallin 'Greek key' domain-containing protein</fullName>
    </recommendedName>
</protein>
<gene>
    <name evidence="4" type="ORF">HNV11_06655</name>
</gene>
<dbReference type="SUPFAM" id="SSF49695">
    <property type="entry name" value="gamma-Crystallin-like"/>
    <property type="match status" value="1"/>
</dbReference>
<dbReference type="InterPro" id="IPR001064">
    <property type="entry name" value="Beta/gamma_crystallin"/>
</dbReference>
<name>A0A6M5Y8K9_9BACT</name>
<dbReference type="PROSITE" id="PS50231">
    <property type="entry name" value="RICIN_B_LECTIN"/>
    <property type="match status" value="1"/>
</dbReference>
<dbReference type="Pfam" id="PF00030">
    <property type="entry name" value="Crystall"/>
    <property type="match status" value="1"/>
</dbReference>
<keyword evidence="2" id="KW-0677">Repeat</keyword>
<dbReference type="InterPro" id="IPR000772">
    <property type="entry name" value="Ricin_B_lectin"/>
</dbReference>
<organism evidence="4 5">
    <name type="scientific">Spirosoma taeanense</name>
    <dbReference type="NCBI Taxonomy" id="2735870"/>
    <lineage>
        <taxon>Bacteria</taxon>
        <taxon>Pseudomonadati</taxon>
        <taxon>Bacteroidota</taxon>
        <taxon>Cytophagia</taxon>
        <taxon>Cytophagales</taxon>
        <taxon>Cytophagaceae</taxon>
        <taxon>Spirosoma</taxon>
    </lineage>
</organism>
<dbReference type="SUPFAM" id="SSF50370">
    <property type="entry name" value="Ricin B-like lectins"/>
    <property type="match status" value="1"/>
</dbReference>
<accession>A0A6M5Y8K9</accession>